<name>A0ACA9N2A3_9GLOM</name>
<organism evidence="1 2">
    <name type="scientific">Cetraspora pellucida</name>
    <dbReference type="NCBI Taxonomy" id="1433469"/>
    <lineage>
        <taxon>Eukaryota</taxon>
        <taxon>Fungi</taxon>
        <taxon>Fungi incertae sedis</taxon>
        <taxon>Mucoromycota</taxon>
        <taxon>Glomeromycotina</taxon>
        <taxon>Glomeromycetes</taxon>
        <taxon>Diversisporales</taxon>
        <taxon>Gigasporaceae</taxon>
        <taxon>Cetraspora</taxon>
    </lineage>
</organism>
<dbReference type="Proteomes" id="UP000789366">
    <property type="component" value="Unassembled WGS sequence"/>
</dbReference>
<proteinExistence type="predicted"/>
<evidence type="ECO:0000313" key="2">
    <source>
        <dbReference type="Proteomes" id="UP000789366"/>
    </source>
</evidence>
<evidence type="ECO:0000313" key="1">
    <source>
        <dbReference type="EMBL" id="CAG8624297.1"/>
    </source>
</evidence>
<accession>A0ACA9N2A3</accession>
<sequence length="170" mass="19596">MLKEESKLNKRNKDSSVPVDSSYISNPVVLLTLESNKLELEEKDSKKEVKNEKFNIKALLEKKKEKNLYTSAALEPEDLVLDLAKNYSCEIAVKKLKKDRNPVFNLMQKPANMNYSNIEGLEGYSNSDNSSDTALKKKYEKSKKLIIVIDFESLHEACEKWKKKMNKFKA</sequence>
<dbReference type="EMBL" id="CAJVPW010011298">
    <property type="protein sequence ID" value="CAG8624297.1"/>
    <property type="molecule type" value="Genomic_DNA"/>
</dbReference>
<keyword evidence="2" id="KW-1185">Reference proteome</keyword>
<comment type="caution">
    <text evidence="1">The sequence shown here is derived from an EMBL/GenBank/DDBJ whole genome shotgun (WGS) entry which is preliminary data.</text>
</comment>
<gene>
    <name evidence="1" type="ORF">SPELUC_LOCUS7984</name>
</gene>
<protein>
    <submittedName>
        <fullName evidence="1">7104_t:CDS:1</fullName>
    </submittedName>
</protein>
<reference evidence="1" key="1">
    <citation type="submission" date="2021-06" db="EMBL/GenBank/DDBJ databases">
        <authorList>
            <person name="Kallberg Y."/>
            <person name="Tangrot J."/>
            <person name="Rosling A."/>
        </authorList>
    </citation>
    <scope>NUCLEOTIDE SEQUENCE</scope>
    <source>
        <strain evidence="1">28 12/20/2015</strain>
    </source>
</reference>